<reference evidence="3 4" key="1">
    <citation type="submission" date="2018-08" db="EMBL/GenBank/DDBJ databases">
        <title>A genome reference for cultivated species of the human gut microbiota.</title>
        <authorList>
            <person name="Zou Y."/>
            <person name="Xue W."/>
            <person name="Luo G."/>
        </authorList>
    </citation>
    <scope>NUCLEOTIDE SEQUENCE [LARGE SCALE GENOMIC DNA]</scope>
    <source>
        <strain evidence="3 4">OF01-2LB</strain>
    </source>
</reference>
<dbReference type="InterPro" id="IPR053143">
    <property type="entry name" value="Arylsulfate_ST"/>
</dbReference>
<name>A0A3E2W468_CLOIN</name>
<feature type="transmembrane region" description="Helical" evidence="1">
    <location>
        <begin position="38"/>
        <end position="55"/>
    </location>
</feature>
<dbReference type="InterPro" id="IPR010262">
    <property type="entry name" value="Arylsulfotransferase_bact"/>
</dbReference>
<dbReference type="InterPro" id="IPR035391">
    <property type="entry name" value="Arylsulfotran_N"/>
</dbReference>
<keyword evidence="1" id="KW-1133">Transmembrane helix</keyword>
<evidence type="ECO:0000259" key="2">
    <source>
        <dbReference type="Pfam" id="PF17425"/>
    </source>
</evidence>
<evidence type="ECO:0000313" key="3">
    <source>
        <dbReference type="EMBL" id="RGC18622.1"/>
    </source>
</evidence>
<dbReference type="EMBL" id="QVEV01000002">
    <property type="protein sequence ID" value="RGC18622.1"/>
    <property type="molecule type" value="Genomic_DNA"/>
</dbReference>
<evidence type="ECO:0000256" key="1">
    <source>
        <dbReference type="SAM" id="Phobius"/>
    </source>
</evidence>
<dbReference type="OrthoDB" id="1769548at2"/>
<comment type="caution">
    <text evidence="3">The sequence shown here is derived from an EMBL/GenBank/DDBJ whole genome shotgun (WGS) entry which is preliminary data.</text>
</comment>
<keyword evidence="1" id="KW-0812">Transmembrane</keyword>
<dbReference type="Gene3D" id="2.60.40.3100">
    <property type="entry name" value="Arylsulphate sulphotransferase monomer, N-terminal domain"/>
    <property type="match status" value="1"/>
</dbReference>
<proteinExistence type="predicted"/>
<evidence type="ECO:0000313" key="4">
    <source>
        <dbReference type="Proteomes" id="UP000260025"/>
    </source>
</evidence>
<dbReference type="PANTHER" id="PTHR35340">
    <property type="entry name" value="PQQ ENZYME REPEAT PROTEIN-RELATED"/>
    <property type="match status" value="1"/>
</dbReference>
<dbReference type="AlphaFoldDB" id="A0A3E2W468"/>
<dbReference type="PANTHER" id="PTHR35340:SF5">
    <property type="entry name" value="ASST-DOMAIN-CONTAINING PROTEIN"/>
    <property type="match status" value="1"/>
</dbReference>
<dbReference type="Pfam" id="PF05935">
    <property type="entry name" value="Arylsulfotrans"/>
    <property type="match status" value="1"/>
</dbReference>
<organism evidence="3 4">
    <name type="scientific">Clostridium innocuum</name>
    <dbReference type="NCBI Taxonomy" id="1522"/>
    <lineage>
        <taxon>Bacteria</taxon>
        <taxon>Bacillati</taxon>
        <taxon>Bacillota</taxon>
        <taxon>Clostridia</taxon>
        <taxon>Eubacteriales</taxon>
        <taxon>Clostridiaceae</taxon>
        <taxon>Clostridium</taxon>
    </lineage>
</organism>
<accession>A0A3E2W468</accession>
<keyword evidence="1" id="KW-0472">Membrane</keyword>
<dbReference type="InterPro" id="IPR038477">
    <property type="entry name" value="ASST_N_sf"/>
</dbReference>
<dbReference type="Proteomes" id="UP000260025">
    <property type="component" value="Unassembled WGS sequence"/>
</dbReference>
<dbReference type="GO" id="GO:0004062">
    <property type="term" value="F:aryl sulfotransferase activity"/>
    <property type="evidence" value="ECO:0007669"/>
    <property type="project" value="InterPro"/>
</dbReference>
<feature type="domain" description="Arylsulfotransferase N-terminal" evidence="2">
    <location>
        <begin position="105"/>
        <end position="189"/>
    </location>
</feature>
<gene>
    <name evidence="3" type="ORF">DXA38_02700</name>
</gene>
<protein>
    <recommendedName>
        <fullName evidence="2">Arylsulfotransferase N-terminal domain-containing protein</fullName>
    </recommendedName>
</protein>
<dbReference type="Pfam" id="PF17425">
    <property type="entry name" value="Arylsulfotran_N"/>
    <property type="match status" value="1"/>
</dbReference>
<sequence length="558" mass="63583">MVLPLFLKSVHSCFRKYSQSIDTITAVIKMKNKKKKSAIILTIAAVSLCLVAWLTKPETTNTTGSIASAKTTVKDIYHVEKQNAIRESLDNQIAEGSYSEDNALMVYNPFGTNTLSMYTYFTSTQGAKISYTIHVENKNIADFTRTLNSDYATTHEYQLIGLIPNQENTITLHMEYEDGTNRDVTYTYTCGSLKGSESIQLEMEEGTSREEVSDGLYVILGNDSDADDFMYYYDNNGILRGEVPIEGYRSHRLLFANDRMYYSISTNKMAEMDALGQVTNVFDLGNYDLHHDYVFDDNGDMLILATDTTKDTVEDMIIRLDVSSGAVSLVVDMGDLFTTYKASVYDKDNDELDWTHLNTIQWMGANEILVSSRETSTIVKIKDIDGTPEIDYMMGEKTFWEDSDYADLLLDKANSFTSQTGQHSITYVEDDTLADGQYYLYMFNNNFGYSSTNTAYDWSQLNIPTEVKAEDAVSKYYKYLVDEKKGTYTLVDAFDVPYSPYVSSVQNIGTNTIVDSGMAFNFQEYDSEHTLIRSFTMKGEKYIYRVYKYTFDNFYFNQ</sequence>